<dbReference type="AlphaFoldDB" id="A0A841GV80"/>
<evidence type="ECO:0000313" key="2">
    <source>
        <dbReference type="Proteomes" id="UP000555828"/>
    </source>
</evidence>
<dbReference type="RefSeq" id="WP_184619465.1">
    <property type="nucleotide sequence ID" value="NZ_JACHEX010000003.1"/>
</dbReference>
<sequence length="116" mass="13589">MITFEKINIELLKRFLGDSINLNVSQKGNKFFCDSSKTCNIVKKDDAIEIEFEGEKYLISKTSGNYYLLDYKSADNFHRYIFNLDGEKALFVFKKALDEEEILHLLLSIFFIEKII</sequence>
<name>A0A841GV80_9BACT</name>
<organism evidence="1 2">
    <name type="scientific">Thermosipho japonicus</name>
    <dbReference type="NCBI Taxonomy" id="90323"/>
    <lineage>
        <taxon>Bacteria</taxon>
        <taxon>Thermotogati</taxon>
        <taxon>Thermotogota</taxon>
        <taxon>Thermotogae</taxon>
        <taxon>Thermotogales</taxon>
        <taxon>Fervidobacteriaceae</taxon>
        <taxon>Thermosipho</taxon>
    </lineage>
</organism>
<dbReference type="Proteomes" id="UP000555828">
    <property type="component" value="Unassembled WGS sequence"/>
</dbReference>
<keyword evidence="2" id="KW-1185">Reference proteome</keyword>
<reference evidence="1 2" key="1">
    <citation type="submission" date="2020-08" db="EMBL/GenBank/DDBJ databases">
        <title>Genomic Encyclopedia of Type Strains, Phase IV (KMG-IV): sequencing the most valuable type-strain genomes for metagenomic binning, comparative biology and taxonomic classification.</title>
        <authorList>
            <person name="Goeker M."/>
        </authorList>
    </citation>
    <scope>NUCLEOTIDE SEQUENCE [LARGE SCALE GENOMIC DNA]</scope>
    <source>
        <strain evidence="1 2">DSM 13481</strain>
    </source>
</reference>
<dbReference type="EMBL" id="JACHEX010000003">
    <property type="protein sequence ID" value="MBB6062831.1"/>
    <property type="molecule type" value="Genomic_DNA"/>
</dbReference>
<comment type="caution">
    <text evidence="1">The sequence shown here is derived from an EMBL/GenBank/DDBJ whole genome shotgun (WGS) entry which is preliminary data.</text>
</comment>
<accession>A0A841GV80</accession>
<gene>
    <name evidence="1" type="ORF">HNP65_001283</name>
</gene>
<evidence type="ECO:0000313" key="1">
    <source>
        <dbReference type="EMBL" id="MBB6062831.1"/>
    </source>
</evidence>
<protein>
    <submittedName>
        <fullName evidence="1">Uncharacterized protein</fullName>
    </submittedName>
</protein>
<proteinExistence type="predicted"/>